<feature type="binding site" evidence="10">
    <location>
        <begin position="13"/>
        <end position="18"/>
    </location>
    <ligand>
        <name>substrate</name>
    </ligand>
</feature>
<evidence type="ECO:0000256" key="6">
    <source>
        <dbReference type="ARBA" id="ARBA00022741"/>
    </source>
</evidence>
<reference evidence="14" key="1">
    <citation type="submission" date="2021-01" db="EMBL/GenBank/DDBJ databases">
        <title>Genome public.</title>
        <authorList>
            <person name="Liu C."/>
            <person name="Sun Q."/>
        </authorList>
    </citation>
    <scope>NUCLEOTIDE SEQUENCE</scope>
    <source>
        <strain evidence="14">M6</strain>
    </source>
</reference>
<keyword evidence="6 10" id="KW-0547">Nucleotide-binding</keyword>
<accession>A0A934U306</accession>
<dbReference type="SUPFAM" id="SSF52540">
    <property type="entry name" value="P-loop containing nucleoside triphosphate hydrolases"/>
    <property type="match status" value="2"/>
</dbReference>
<evidence type="ECO:0000313" key="14">
    <source>
        <dbReference type="EMBL" id="MBK6087972.1"/>
    </source>
</evidence>
<evidence type="ECO:0000256" key="12">
    <source>
        <dbReference type="RuleBase" id="RU003784"/>
    </source>
</evidence>
<dbReference type="PANTHER" id="PTHR11088">
    <property type="entry name" value="TRNA DIMETHYLALLYLTRANSFERASE"/>
    <property type="match status" value="1"/>
</dbReference>
<comment type="function">
    <text evidence="2 10 12">Catalyzes the transfer of a dimethylallyl group onto the adenine at position 37 in tRNAs that read codons beginning with uridine, leading to the formation of N6-(dimethylallyl)adenosine (i(6)A).</text>
</comment>
<keyword evidence="5 10" id="KW-0819">tRNA processing</keyword>
<dbReference type="EMBL" id="JAEQMG010000048">
    <property type="protein sequence ID" value="MBK6087972.1"/>
    <property type="molecule type" value="Genomic_DNA"/>
</dbReference>
<keyword evidence="7 10" id="KW-0067">ATP-binding</keyword>
<feature type="binding site" evidence="10">
    <location>
        <begin position="11"/>
        <end position="18"/>
    </location>
    <ligand>
        <name>ATP</name>
        <dbReference type="ChEBI" id="CHEBI:30616"/>
    </ligand>
</feature>
<dbReference type="InterPro" id="IPR018022">
    <property type="entry name" value="IPT"/>
</dbReference>
<gene>
    <name evidence="10 14" type="primary">miaA</name>
    <name evidence="14" type="ORF">JKK62_04790</name>
</gene>
<comment type="caution">
    <text evidence="10">Lacks conserved residue(s) required for the propagation of feature annotation.</text>
</comment>
<dbReference type="GO" id="GO:0005524">
    <property type="term" value="F:ATP binding"/>
    <property type="evidence" value="ECO:0007669"/>
    <property type="project" value="UniProtKB-UniRule"/>
</dbReference>
<dbReference type="Pfam" id="PF01715">
    <property type="entry name" value="IPPT"/>
    <property type="match status" value="1"/>
</dbReference>
<evidence type="ECO:0000256" key="9">
    <source>
        <dbReference type="ARBA" id="ARBA00049563"/>
    </source>
</evidence>
<proteinExistence type="inferred from homology"/>
<dbReference type="Gene3D" id="1.10.20.140">
    <property type="match status" value="1"/>
</dbReference>
<feature type="site" description="Interaction with substrate tRNA" evidence="10">
    <location>
        <position position="125"/>
    </location>
</feature>
<protein>
    <recommendedName>
        <fullName evidence="10">tRNA dimethylallyltransferase</fullName>
        <ecNumber evidence="10">2.5.1.75</ecNumber>
    </recommendedName>
    <alternativeName>
        <fullName evidence="10">Dimethylallyl diphosphate:tRNA dimethylallyltransferase</fullName>
        <shortName evidence="10">DMAPP:tRNA dimethylallyltransferase</shortName>
        <shortName evidence="10">DMATase</shortName>
    </alternativeName>
    <alternativeName>
        <fullName evidence="10">Isopentenyl-diphosphate:tRNA isopentenyltransferase</fullName>
        <shortName evidence="10">IPP transferase</shortName>
        <shortName evidence="10">IPPT</shortName>
        <shortName evidence="10">IPTase</shortName>
    </alternativeName>
</protein>
<dbReference type="NCBIfam" id="TIGR00174">
    <property type="entry name" value="miaA"/>
    <property type="match status" value="1"/>
</dbReference>
<evidence type="ECO:0000256" key="10">
    <source>
        <dbReference type="HAMAP-Rule" id="MF_00185"/>
    </source>
</evidence>
<evidence type="ECO:0000256" key="3">
    <source>
        <dbReference type="ARBA" id="ARBA00005842"/>
    </source>
</evidence>
<organism evidence="14 15">
    <name type="scientific">Ruminococcus difficilis</name>
    <dbReference type="NCBI Taxonomy" id="2763069"/>
    <lineage>
        <taxon>Bacteria</taxon>
        <taxon>Bacillati</taxon>
        <taxon>Bacillota</taxon>
        <taxon>Clostridia</taxon>
        <taxon>Eubacteriales</taxon>
        <taxon>Oscillospiraceae</taxon>
        <taxon>Ruminococcus</taxon>
    </lineage>
</organism>
<feature type="site" description="Interaction with substrate tRNA" evidence="10">
    <location>
        <position position="102"/>
    </location>
</feature>
<comment type="subunit">
    <text evidence="10">Monomer.</text>
</comment>
<dbReference type="GO" id="GO:0052381">
    <property type="term" value="F:tRNA dimethylallyltransferase activity"/>
    <property type="evidence" value="ECO:0007669"/>
    <property type="project" value="UniProtKB-UniRule"/>
</dbReference>
<sequence length="314" mass="35448">MIMQNIVAVIGPTASGKTALSVELAKRFSGEIISADSMQIYKTMDIATAKPTEEEKQGIPHHLMDFLDPCEEFSVARFCELAKNAVTDISGRGNLPIVTGGTGLYVDALLGDMQFEETEVDPVLRTSITADVEEKGVDKTLEYIRTFDPASAERLSVGRNPKRLIRCIEVYLSTGMTQTQLNEKQAGSGSAYQAIKIGLTARDREFLYERINRRVDLMMENGLLEEARRFYQQQSGDTACAAIGYKELLPYLSGELSLDICVANLKRATRRYAKRQMTWFKRDESIRWFNIDEQSFDEILSEATDMITKEFHYE</sequence>
<evidence type="ECO:0000256" key="8">
    <source>
        <dbReference type="ARBA" id="ARBA00022842"/>
    </source>
</evidence>
<comment type="caution">
    <text evidence="14">The sequence shown here is derived from an EMBL/GenBank/DDBJ whole genome shotgun (WGS) entry which is preliminary data.</text>
</comment>
<dbReference type="Gene3D" id="3.40.50.300">
    <property type="entry name" value="P-loop containing nucleotide triphosphate hydrolases"/>
    <property type="match status" value="1"/>
</dbReference>
<dbReference type="GO" id="GO:0006400">
    <property type="term" value="P:tRNA modification"/>
    <property type="evidence" value="ECO:0007669"/>
    <property type="project" value="TreeGrafter"/>
</dbReference>
<evidence type="ECO:0000256" key="11">
    <source>
        <dbReference type="RuleBase" id="RU003783"/>
    </source>
</evidence>
<comment type="similarity">
    <text evidence="3 10 13">Belongs to the IPP transferase family.</text>
</comment>
<evidence type="ECO:0000256" key="13">
    <source>
        <dbReference type="RuleBase" id="RU003785"/>
    </source>
</evidence>
<dbReference type="HAMAP" id="MF_00185">
    <property type="entry name" value="IPP_trans"/>
    <property type="match status" value="1"/>
</dbReference>
<evidence type="ECO:0000256" key="4">
    <source>
        <dbReference type="ARBA" id="ARBA00022679"/>
    </source>
</evidence>
<evidence type="ECO:0000256" key="2">
    <source>
        <dbReference type="ARBA" id="ARBA00003213"/>
    </source>
</evidence>
<comment type="catalytic activity">
    <reaction evidence="9 10 11">
        <text>adenosine(37) in tRNA + dimethylallyl diphosphate = N(6)-dimethylallyladenosine(37) in tRNA + diphosphate</text>
        <dbReference type="Rhea" id="RHEA:26482"/>
        <dbReference type="Rhea" id="RHEA-COMP:10162"/>
        <dbReference type="Rhea" id="RHEA-COMP:10375"/>
        <dbReference type="ChEBI" id="CHEBI:33019"/>
        <dbReference type="ChEBI" id="CHEBI:57623"/>
        <dbReference type="ChEBI" id="CHEBI:74411"/>
        <dbReference type="ChEBI" id="CHEBI:74415"/>
        <dbReference type="EC" id="2.5.1.75"/>
    </reaction>
</comment>
<keyword evidence="15" id="KW-1185">Reference proteome</keyword>
<evidence type="ECO:0000256" key="7">
    <source>
        <dbReference type="ARBA" id="ARBA00022840"/>
    </source>
</evidence>
<keyword evidence="4 10" id="KW-0808">Transferase</keyword>
<evidence type="ECO:0000256" key="1">
    <source>
        <dbReference type="ARBA" id="ARBA00001946"/>
    </source>
</evidence>
<dbReference type="InterPro" id="IPR039657">
    <property type="entry name" value="Dimethylallyltransferase"/>
</dbReference>
<evidence type="ECO:0000313" key="15">
    <source>
        <dbReference type="Proteomes" id="UP000633365"/>
    </source>
</evidence>
<dbReference type="InterPro" id="IPR027417">
    <property type="entry name" value="P-loop_NTPase"/>
</dbReference>
<comment type="cofactor">
    <cofactor evidence="1 10">
        <name>Mg(2+)</name>
        <dbReference type="ChEBI" id="CHEBI:18420"/>
    </cofactor>
</comment>
<dbReference type="EC" id="2.5.1.75" evidence="10"/>
<dbReference type="PANTHER" id="PTHR11088:SF60">
    <property type="entry name" value="TRNA DIMETHYLALLYLTRANSFERASE"/>
    <property type="match status" value="1"/>
</dbReference>
<evidence type="ECO:0000256" key="5">
    <source>
        <dbReference type="ARBA" id="ARBA00022694"/>
    </source>
</evidence>
<dbReference type="AlphaFoldDB" id="A0A934U306"/>
<feature type="region of interest" description="Interaction with substrate tRNA" evidence="10">
    <location>
        <begin position="36"/>
        <end position="39"/>
    </location>
</feature>
<keyword evidence="8 10" id="KW-0460">Magnesium</keyword>
<name>A0A934U306_9FIRM</name>
<dbReference type="Proteomes" id="UP000633365">
    <property type="component" value="Unassembled WGS sequence"/>
</dbReference>